<dbReference type="InterPro" id="IPR015946">
    <property type="entry name" value="KH_dom-like_a/b"/>
</dbReference>
<feature type="domain" description="EngA-type G" evidence="12">
    <location>
        <begin position="5"/>
        <end position="169"/>
    </location>
</feature>
<comment type="similarity">
    <text evidence="1 9 10 11">Belongs to the TRAFAC class TrmE-Era-EngA-EngB-Septin-like GTPase superfamily. EngA (Der) GTPase family.</text>
</comment>
<dbReference type="InterPro" id="IPR005225">
    <property type="entry name" value="Small_GTP-bd"/>
</dbReference>
<dbReference type="AlphaFoldDB" id="A0A9D1N437"/>
<protein>
    <recommendedName>
        <fullName evidence="2 9">GTPase Der</fullName>
    </recommendedName>
    <alternativeName>
        <fullName evidence="7 9">GTP-binding protein EngA</fullName>
    </alternativeName>
</protein>
<dbReference type="Gene3D" id="3.40.50.300">
    <property type="entry name" value="P-loop containing nucleotide triphosphate hydrolases"/>
    <property type="match status" value="2"/>
</dbReference>
<name>A0A9D1N437_9FIRM</name>
<evidence type="ECO:0000313" key="13">
    <source>
        <dbReference type="EMBL" id="HIU94769.1"/>
    </source>
</evidence>
<dbReference type="PANTHER" id="PTHR43834">
    <property type="entry name" value="GTPASE DER"/>
    <property type="match status" value="1"/>
</dbReference>
<reference evidence="13" key="1">
    <citation type="submission" date="2020-10" db="EMBL/GenBank/DDBJ databases">
        <authorList>
            <person name="Gilroy R."/>
        </authorList>
    </citation>
    <scope>NUCLEOTIDE SEQUENCE</scope>
    <source>
        <strain evidence="13">ChiGjej2B2-16831</strain>
    </source>
</reference>
<keyword evidence="3 9" id="KW-0690">Ribosome biogenesis</keyword>
<accession>A0A9D1N437</accession>
<evidence type="ECO:0000256" key="10">
    <source>
        <dbReference type="PROSITE-ProRule" id="PRU01049"/>
    </source>
</evidence>
<dbReference type="Pfam" id="PF01926">
    <property type="entry name" value="MMR_HSR1"/>
    <property type="match status" value="2"/>
</dbReference>
<evidence type="ECO:0000256" key="1">
    <source>
        <dbReference type="ARBA" id="ARBA00008279"/>
    </source>
</evidence>
<dbReference type="InterPro" id="IPR032859">
    <property type="entry name" value="KH_dom-like"/>
</dbReference>
<evidence type="ECO:0000256" key="4">
    <source>
        <dbReference type="ARBA" id="ARBA00022737"/>
    </source>
</evidence>
<dbReference type="NCBIfam" id="TIGR00231">
    <property type="entry name" value="small_GTP"/>
    <property type="match status" value="2"/>
</dbReference>
<feature type="binding site" evidence="9">
    <location>
        <begin position="121"/>
        <end position="124"/>
    </location>
    <ligand>
        <name>GTP</name>
        <dbReference type="ChEBI" id="CHEBI:37565"/>
        <label>1</label>
    </ligand>
</feature>
<feature type="binding site" evidence="9">
    <location>
        <begin position="58"/>
        <end position="62"/>
    </location>
    <ligand>
        <name>GTP</name>
        <dbReference type="ChEBI" id="CHEBI:37565"/>
        <label>1</label>
    </ligand>
</feature>
<evidence type="ECO:0000256" key="7">
    <source>
        <dbReference type="ARBA" id="ARBA00032345"/>
    </source>
</evidence>
<evidence type="ECO:0000256" key="11">
    <source>
        <dbReference type="RuleBase" id="RU004481"/>
    </source>
</evidence>
<dbReference type="GO" id="GO:0043022">
    <property type="term" value="F:ribosome binding"/>
    <property type="evidence" value="ECO:0007669"/>
    <property type="project" value="TreeGrafter"/>
</dbReference>
<evidence type="ECO:0000259" key="12">
    <source>
        <dbReference type="PROSITE" id="PS51712"/>
    </source>
</evidence>
<keyword evidence="5 9" id="KW-0547">Nucleotide-binding</keyword>
<dbReference type="HAMAP" id="MF_00195">
    <property type="entry name" value="GTPase_Der"/>
    <property type="match status" value="1"/>
</dbReference>
<comment type="caution">
    <text evidence="13">The sequence shown here is derived from an EMBL/GenBank/DDBJ whole genome shotgun (WGS) entry which is preliminary data.</text>
</comment>
<dbReference type="Proteomes" id="UP000824128">
    <property type="component" value="Unassembled WGS sequence"/>
</dbReference>
<dbReference type="InterPro" id="IPR016484">
    <property type="entry name" value="GTPase_Der"/>
</dbReference>
<dbReference type="EMBL" id="DVNZ01000201">
    <property type="protein sequence ID" value="HIU94769.1"/>
    <property type="molecule type" value="Genomic_DNA"/>
</dbReference>
<evidence type="ECO:0000256" key="6">
    <source>
        <dbReference type="ARBA" id="ARBA00023134"/>
    </source>
</evidence>
<sequence length="443" mass="49162">MSTKPLVALVGRPNTGKSTLFNRLVGRRVAIVEDTPGVTRDRIYGDAEWLQYAFTLIDTGGIEPAREDQIAVQMRRQAELAVAAADVIVFLVDAREGLTDADAEVAGLLRRSRKPIVLAVNKVDAQKFEDAAYEFYALGLGDPITISAAQGLGLGDLLDAVVRDFPAAPQEQEGERPIRIAVAGKPNVGKSSLVNALLGEERVIVSDVPGTTRDAIDTPFERNGRRYTLVDTAGLRRKRSIEDESIERYSAIRSLAAVRRADVVLLVCDASEGLSEQDVRIAGYAHEEGKPSVLLMNKWDLVQKDTHTIERYKKDALRDLAFMSYVPMLFLSARTGQRVDRVLGLADAVYEQSCRRISTGTLNDVVGEAVMANEPPSDKGRRLRIYYATQAAVQPPTFIVFVNDEALAHFSYRRYLENYLRKSFGLDGTPIRLFFRTRRREEG</sequence>
<reference evidence="13" key="2">
    <citation type="journal article" date="2021" name="PeerJ">
        <title>Extensive microbial diversity within the chicken gut microbiome revealed by metagenomics and culture.</title>
        <authorList>
            <person name="Gilroy R."/>
            <person name="Ravi A."/>
            <person name="Getino M."/>
            <person name="Pursley I."/>
            <person name="Horton D.L."/>
            <person name="Alikhan N.F."/>
            <person name="Baker D."/>
            <person name="Gharbi K."/>
            <person name="Hall N."/>
            <person name="Watson M."/>
            <person name="Adriaenssens E.M."/>
            <person name="Foster-Nyarko E."/>
            <person name="Jarju S."/>
            <person name="Secka A."/>
            <person name="Antonio M."/>
            <person name="Oren A."/>
            <person name="Chaudhuri R.R."/>
            <person name="La Ragione R."/>
            <person name="Hildebrand F."/>
            <person name="Pallen M.J."/>
        </authorList>
    </citation>
    <scope>NUCLEOTIDE SEQUENCE</scope>
    <source>
        <strain evidence="13">ChiGjej2B2-16831</strain>
    </source>
</reference>
<dbReference type="Pfam" id="PF14714">
    <property type="entry name" value="KH_dom-like"/>
    <property type="match status" value="1"/>
</dbReference>
<dbReference type="FunFam" id="3.40.50.300:FF:000057">
    <property type="entry name" value="GTPase Der"/>
    <property type="match status" value="1"/>
</dbReference>
<comment type="subunit">
    <text evidence="9">Associates with the 50S ribosomal subunit.</text>
</comment>
<dbReference type="PANTHER" id="PTHR43834:SF6">
    <property type="entry name" value="GTPASE DER"/>
    <property type="match status" value="1"/>
</dbReference>
<dbReference type="InterPro" id="IPR006073">
    <property type="entry name" value="GTP-bd"/>
</dbReference>
<evidence type="ECO:0000313" key="14">
    <source>
        <dbReference type="Proteomes" id="UP000824128"/>
    </source>
</evidence>
<dbReference type="PROSITE" id="PS51712">
    <property type="entry name" value="G_ENGA"/>
    <property type="match status" value="2"/>
</dbReference>
<dbReference type="Gene3D" id="3.30.300.20">
    <property type="match status" value="1"/>
</dbReference>
<feature type="binding site" evidence="9">
    <location>
        <begin position="184"/>
        <end position="191"/>
    </location>
    <ligand>
        <name>GTP</name>
        <dbReference type="ChEBI" id="CHEBI:37565"/>
        <label>2</label>
    </ligand>
</feature>
<comment type="function">
    <text evidence="8 9 11">GTPase that plays an essential role in the late steps of ribosome biogenesis.</text>
</comment>
<dbReference type="FunFam" id="3.40.50.300:FF:000040">
    <property type="entry name" value="GTPase Der"/>
    <property type="match status" value="1"/>
</dbReference>
<dbReference type="PRINTS" id="PR00326">
    <property type="entry name" value="GTP1OBG"/>
</dbReference>
<proteinExistence type="inferred from homology"/>
<organism evidence="13 14">
    <name type="scientific">Candidatus Aphodomorpha intestinavium</name>
    <dbReference type="NCBI Taxonomy" id="2840672"/>
    <lineage>
        <taxon>Bacteria</taxon>
        <taxon>Bacillati</taxon>
        <taxon>Bacillota</taxon>
        <taxon>Clostridia</taxon>
        <taxon>Eubacteriales</taxon>
        <taxon>Candidatus Aphodomorpha</taxon>
    </lineage>
</organism>
<dbReference type="FunFam" id="3.30.300.20:FF:000004">
    <property type="entry name" value="GTPase Der"/>
    <property type="match status" value="1"/>
</dbReference>
<dbReference type="GO" id="GO:0042254">
    <property type="term" value="P:ribosome biogenesis"/>
    <property type="evidence" value="ECO:0007669"/>
    <property type="project" value="UniProtKB-KW"/>
</dbReference>
<dbReference type="SUPFAM" id="SSF52540">
    <property type="entry name" value="P-loop containing nucleoside triphosphate hydrolases"/>
    <property type="match status" value="2"/>
</dbReference>
<dbReference type="CDD" id="cd01894">
    <property type="entry name" value="EngA1"/>
    <property type="match status" value="1"/>
</dbReference>
<gene>
    <name evidence="9 13" type="primary">der</name>
    <name evidence="13" type="ORF">IAD24_06370</name>
</gene>
<evidence type="ECO:0000256" key="9">
    <source>
        <dbReference type="HAMAP-Rule" id="MF_00195"/>
    </source>
</evidence>
<dbReference type="InterPro" id="IPR027417">
    <property type="entry name" value="P-loop_NTPase"/>
</dbReference>
<dbReference type="NCBIfam" id="TIGR03594">
    <property type="entry name" value="GTPase_EngA"/>
    <property type="match status" value="1"/>
</dbReference>
<dbReference type="PIRSF" id="PIRSF006485">
    <property type="entry name" value="GTP-binding_EngA"/>
    <property type="match status" value="1"/>
</dbReference>
<dbReference type="InterPro" id="IPR031166">
    <property type="entry name" value="G_ENGA"/>
</dbReference>
<evidence type="ECO:0000256" key="2">
    <source>
        <dbReference type="ARBA" id="ARBA00020953"/>
    </source>
</evidence>
<comment type="caution">
    <text evidence="9">Lacks conserved residue(s) required for the propagation of feature annotation.</text>
</comment>
<dbReference type="CDD" id="cd01895">
    <property type="entry name" value="EngA2"/>
    <property type="match status" value="1"/>
</dbReference>
<feature type="domain" description="EngA-type G" evidence="12">
    <location>
        <begin position="178"/>
        <end position="354"/>
    </location>
</feature>
<feature type="binding site" evidence="9">
    <location>
        <begin position="231"/>
        <end position="235"/>
    </location>
    <ligand>
        <name>GTP</name>
        <dbReference type="ChEBI" id="CHEBI:37565"/>
        <label>2</label>
    </ligand>
</feature>
<keyword evidence="6 9" id="KW-0342">GTP-binding</keyword>
<evidence type="ECO:0000256" key="8">
    <source>
        <dbReference type="ARBA" id="ARBA00053470"/>
    </source>
</evidence>
<evidence type="ECO:0000256" key="3">
    <source>
        <dbReference type="ARBA" id="ARBA00022517"/>
    </source>
</evidence>
<feature type="binding site" evidence="9">
    <location>
        <begin position="297"/>
        <end position="300"/>
    </location>
    <ligand>
        <name>GTP</name>
        <dbReference type="ChEBI" id="CHEBI:37565"/>
        <label>2</label>
    </ligand>
</feature>
<keyword evidence="4 11" id="KW-0677">Repeat</keyword>
<dbReference type="GO" id="GO:0005525">
    <property type="term" value="F:GTP binding"/>
    <property type="evidence" value="ECO:0007669"/>
    <property type="project" value="UniProtKB-UniRule"/>
</dbReference>
<evidence type="ECO:0000256" key="5">
    <source>
        <dbReference type="ARBA" id="ARBA00022741"/>
    </source>
</evidence>